<evidence type="ECO:0000256" key="9">
    <source>
        <dbReference type="ARBA" id="ARBA00023034"/>
    </source>
</evidence>
<dbReference type="Proteomes" id="UP000248340">
    <property type="component" value="Unassembled WGS sequence"/>
</dbReference>
<keyword evidence="16" id="KW-0808">Transferase</keyword>
<dbReference type="PROSITE" id="PS50920">
    <property type="entry name" value="SOLCAR"/>
    <property type="match status" value="3"/>
</dbReference>
<evidence type="ECO:0000256" key="2">
    <source>
        <dbReference type="ARBA" id="ARBA00004448"/>
    </source>
</evidence>
<keyword evidence="17" id="KW-1185">Reference proteome</keyword>
<feature type="repeat" description="Solcar" evidence="13">
    <location>
        <begin position="153"/>
        <end position="242"/>
    </location>
</feature>
<evidence type="ECO:0000256" key="10">
    <source>
        <dbReference type="ARBA" id="ARBA00023128"/>
    </source>
</evidence>
<dbReference type="InterPro" id="IPR023395">
    <property type="entry name" value="MCP_dom_sf"/>
</dbReference>
<comment type="similarity">
    <text evidence="12">Belongs to the ANP1/MMN9/VAN1 family.</text>
</comment>
<feature type="transmembrane region" description="Helical" evidence="15">
    <location>
        <begin position="254"/>
        <end position="271"/>
    </location>
</feature>
<gene>
    <name evidence="16" type="ORF">BO82DRAFT_318223</name>
</gene>
<keyword evidence="9" id="KW-0333">Golgi apparatus</keyword>
<keyword evidence="5" id="KW-0677">Repeat</keyword>
<keyword evidence="10" id="KW-0496">Mitochondrion</keyword>
<feature type="transmembrane region" description="Helical" evidence="15">
    <location>
        <begin position="214"/>
        <end position="234"/>
    </location>
</feature>
<comment type="subcellular location">
    <subcellularLocation>
        <location evidence="1">Golgi apparatus membrane</location>
        <topology evidence="1">Single-pass type II membrane protein</topology>
    </subcellularLocation>
    <subcellularLocation>
        <location evidence="2">Mitochondrion inner membrane</location>
        <topology evidence="2">Multi-pass membrane protein</topology>
    </subcellularLocation>
</comment>
<feature type="compositionally biased region" description="Polar residues" evidence="14">
    <location>
        <begin position="1"/>
        <end position="31"/>
    </location>
</feature>
<keyword evidence="7" id="KW-0735">Signal-anchor</keyword>
<dbReference type="GO" id="GO:0000032">
    <property type="term" value="P:cell wall mannoprotein biosynthetic process"/>
    <property type="evidence" value="ECO:0007669"/>
    <property type="project" value="TreeGrafter"/>
</dbReference>
<evidence type="ECO:0000256" key="8">
    <source>
        <dbReference type="ARBA" id="ARBA00022989"/>
    </source>
</evidence>
<dbReference type="InterPro" id="IPR018108">
    <property type="entry name" value="MCP_transmembrane"/>
</dbReference>
<protein>
    <submittedName>
        <fullName evidence="16">Alpha-1,6 mannosyltransferase subunit</fullName>
    </submittedName>
</protein>
<evidence type="ECO:0000313" key="17">
    <source>
        <dbReference type="Proteomes" id="UP000248340"/>
    </source>
</evidence>
<dbReference type="Gene3D" id="1.50.40.10">
    <property type="entry name" value="Mitochondrial carrier domain"/>
    <property type="match status" value="1"/>
</dbReference>
<evidence type="ECO:0000256" key="13">
    <source>
        <dbReference type="PROSITE-ProRule" id="PRU00282"/>
    </source>
</evidence>
<dbReference type="EMBL" id="KZ821733">
    <property type="protein sequence ID" value="PYH78071.1"/>
    <property type="molecule type" value="Genomic_DNA"/>
</dbReference>
<dbReference type="STRING" id="1448315.A0A319C169"/>
<keyword evidence="11 13" id="KW-0472">Membrane</keyword>
<evidence type="ECO:0000256" key="7">
    <source>
        <dbReference type="ARBA" id="ARBA00022968"/>
    </source>
</evidence>
<evidence type="ECO:0000256" key="12">
    <source>
        <dbReference type="ARBA" id="ARBA00037964"/>
    </source>
</evidence>
<organism evidence="16 17">
    <name type="scientific">Aspergillus uvarum CBS 121591</name>
    <dbReference type="NCBI Taxonomy" id="1448315"/>
    <lineage>
        <taxon>Eukaryota</taxon>
        <taxon>Fungi</taxon>
        <taxon>Dikarya</taxon>
        <taxon>Ascomycota</taxon>
        <taxon>Pezizomycotina</taxon>
        <taxon>Eurotiomycetes</taxon>
        <taxon>Eurotiomycetidae</taxon>
        <taxon>Eurotiales</taxon>
        <taxon>Aspergillaceae</taxon>
        <taxon>Aspergillus</taxon>
        <taxon>Aspergillus subgen. Circumdati</taxon>
    </lineage>
</organism>
<dbReference type="Pfam" id="PF03452">
    <property type="entry name" value="Anp1"/>
    <property type="match status" value="1"/>
</dbReference>
<evidence type="ECO:0000256" key="11">
    <source>
        <dbReference type="ARBA" id="ARBA00023136"/>
    </source>
</evidence>
<keyword evidence="16" id="KW-0328">Glycosyltransferase</keyword>
<dbReference type="VEuPathDB" id="FungiDB:BO82DRAFT_318223"/>
<dbReference type="AlphaFoldDB" id="A0A319C169"/>
<evidence type="ECO:0000256" key="6">
    <source>
        <dbReference type="ARBA" id="ARBA00022792"/>
    </source>
</evidence>
<dbReference type="InterPro" id="IPR002067">
    <property type="entry name" value="MCP"/>
</dbReference>
<evidence type="ECO:0000256" key="5">
    <source>
        <dbReference type="ARBA" id="ARBA00022737"/>
    </source>
</evidence>
<feature type="repeat" description="Solcar" evidence="13">
    <location>
        <begin position="250"/>
        <end position="343"/>
    </location>
</feature>
<sequence>MSSNPTAVASPSTTLVERPSSQKMAQASTESGVPPPSTGSKRDYKGFVAGVFSGIAKLTVGHPFDTVKVRLQTSHESHFRGPVDCVLQTVRKEGVSGLYKGATPPLVGWMVMDSVMLGSLTLYRRLLLENVFSKPHIRAMTPFSGRQTDPTTLPSFGHGIAGIMAGTTVSFIAAPVEHVKARLQIQYSADKTKRMYSGPIDCVRKLLRTHGIAGLYRGLCATIVFRSFFFFWWGSYDVLTRMLKEKTSLSAPAINFWAGGISAQIFWLTSYPSDVVKQRLMTDPMGGALGDGERKFRRWKDAAVAVYRERGLKGYWRGFVPCFLRAFPANAMALVAFEGVMRSESTDCCKTTLIAWFPSLQSLKYDTGTTTPCNSRRKLIFLAVEPGLATMAAARHMRRTSPITLLLAALLAFGFLCFLLSPSPPAANAAAAAAGNTPPDLDSSQIRREDAAEHPLSPPTKPFLKSQAVREDGHAAAPPVEHYNLNALTSTSDAARKGERVLILTPLARFYQEYWDNVVALSYPHELISVGFIIPKTKDGNAALAALEHAISVTQNGPVAERFASVSILRQDFEPPLQSQDEKERHKLENQKARRESMSLARNSLLFTTLGPATSWVLWLDSDIVETPATLIQDLTGHDRPVIVPNCFQRYYNKDAKKMDVRPYDFNSWIDSATAQQLADTMGPDEILLEGYAELPTYRSLMAYMANKDYPQPGREMKLDGVGGTALMVKADVHRDGAMFPAFPFYHLVETEGFAKMAKRLGYEVFGLPDYFVYHYNE</sequence>
<dbReference type="PANTHER" id="PTHR43083">
    <property type="entry name" value="MANNAN POLYMERASE II"/>
    <property type="match status" value="1"/>
</dbReference>
<evidence type="ECO:0000256" key="3">
    <source>
        <dbReference type="ARBA" id="ARBA00022448"/>
    </source>
</evidence>
<reference evidence="16 17" key="1">
    <citation type="submission" date="2016-12" db="EMBL/GenBank/DDBJ databases">
        <title>The genomes of Aspergillus section Nigri reveals drivers in fungal speciation.</title>
        <authorList>
            <consortium name="DOE Joint Genome Institute"/>
            <person name="Vesth T.C."/>
            <person name="Nybo J."/>
            <person name="Theobald S."/>
            <person name="Brandl J."/>
            <person name="Frisvad J.C."/>
            <person name="Nielsen K.F."/>
            <person name="Lyhne E.K."/>
            <person name="Kogle M.E."/>
            <person name="Kuo A."/>
            <person name="Riley R."/>
            <person name="Clum A."/>
            <person name="Nolan M."/>
            <person name="Lipzen A."/>
            <person name="Salamov A."/>
            <person name="Henrissat B."/>
            <person name="Wiebenga A."/>
            <person name="De Vries R.P."/>
            <person name="Grigoriev I.V."/>
            <person name="Mortensen U.H."/>
            <person name="Andersen M.R."/>
            <person name="Baker S.E."/>
        </authorList>
    </citation>
    <scope>NUCLEOTIDE SEQUENCE [LARGE SCALE GENOMIC DNA]</scope>
    <source>
        <strain evidence="16 17">CBS 121591</strain>
    </source>
</reference>
<dbReference type="InterPro" id="IPR052086">
    <property type="entry name" value="Mannan_Polymerase_Subunit"/>
</dbReference>
<evidence type="ECO:0000256" key="14">
    <source>
        <dbReference type="SAM" id="MobiDB-lite"/>
    </source>
</evidence>
<feature type="transmembrane region" description="Helical" evidence="15">
    <location>
        <begin position="403"/>
        <end position="421"/>
    </location>
</feature>
<proteinExistence type="inferred from homology"/>
<dbReference type="GO" id="GO:0006487">
    <property type="term" value="P:protein N-linked glycosylation"/>
    <property type="evidence" value="ECO:0007669"/>
    <property type="project" value="TreeGrafter"/>
</dbReference>
<keyword evidence="3" id="KW-0813">Transport</keyword>
<evidence type="ECO:0000256" key="4">
    <source>
        <dbReference type="ARBA" id="ARBA00022692"/>
    </source>
</evidence>
<keyword evidence="8 15" id="KW-1133">Transmembrane helix</keyword>
<dbReference type="RefSeq" id="XP_025488271.1">
    <property type="nucleotide sequence ID" value="XM_025632639.1"/>
</dbReference>
<dbReference type="Pfam" id="PF00153">
    <property type="entry name" value="Mito_carr"/>
    <property type="match status" value="3"/>
</dbReference>
<dbReference type="SUPFAM" id="SSF103506">
    <property type="entry name" value="Mitochondrial carrier"/>
    <property type="match status" value="1"/>
</dbReference>
<dbReference type="GO" id="GO:0000136">
    <property type="term" value="C:mannan polymerase complex"/>
    <property type="evidence" value="ECO:0007669"/>
    <property type="project" value="TreeGrafter"/>
</dbReference>
<evidence type="ECO:0000313" key="16">
    <source>
        <dbReference type="EMBL" id="PYH78071.1"/>
    </source>
</evidence>
<keyword evidence="6" id="KW-0999">Mitochondrion inner membrane</keyword>
<accession>A0A319C169</accession>
<dbReference type="GO" id="GO:0000009">
    <property type="term" value="F:alpha-1,6-mannosyltransferase activity"/>
    <property type="evidence" value="ECO:0007669"/>
    <property type="project" value="TreeGrafter"/>
</dbReference>
<evidence type="ECO:0000256" key="1">
    <source>
        <dbReference type="ARBA" id="ARBA00004323"/>
    </source>
</evidence>
<evidence type="ECO:0000256" key="15">
    <source>
        <dbReference type="SAM" id="Phobius"/>
    </source>
</evidence>
<dbReference type="GO" id="GO:0055085">
    <property type="term" value="P:transmembrane transport"/>
    <property type="evidence" value="ECO:0007669"/>
    <property type="project" value="InterPro"/>
</dbReference>
<feature type="region of interest" description="Disordered" evidence="14">
    <location>
        <begin position="1"/>
        <end position="41"/>
    </location>
</feature>
<dbReference type="PRINTS" id="PR00926">
    <property type="entry name" value="MITOCARRIER"/>
</dbReference>
<name>A0A319C169_9EURO</name>
<dbReference type="OrthoDB" id="2405412at2759"/>
<dbReference type="FunFam" id="3.90.550.10:FF:000017">
    <property type="entry name" value="Mannan polymerase II complex ANP1 subunit"/>
    <property type="match status" value="1"/>
</dbReference>
<dbReference type="PANTHER" id="PTHR43083:SF6">
    <property type="entry name" value="MANNAN POLYMERASE COMPLEXES SUBUNIT MNN9"/>
    <property type="match status" value="1"/>
</dbReference>
<dbReference type="GeneID" id="37135380"/>
<feature type="repeat" description="Solcar" evidence="13">
    <location>
        <begin position="41"/>
        <end position="126"/>
    </location>
</feature>
<dbReference type="GO" id="GO:0005743">
    <property type="term" value="C:mitochondrial inner membrane"/>
    <property type="evidence" value="ECO:0007669"/>
    <property type="project" value="UniProtKB-SubCell"/>
</dbReference>
<dbReference type="InterPro" id="IPR029044">
    <property type="entry name" value="Nucleotide-diphossugar_trans"/>
</dbReference>
<dbReference type="Gene3D" id="3.90.550.10">
    <property type="entry name" value="Spore Coat Polysaccharide Biosynthesis Protein SpsA, Chain A"/>
    <property type="match status" value="1"/>
</dbReference>
<keyword evidence="4 13" id="KW-0812">Transmembrane</keyword>
<feature type="region of interest" description="Disordered" evidence="14">
    <location>
        <begin position="429"/>
        <end position="463"/>
    </location>
</feature>